<protein>
    <submittedName>
        <fullName evidence="2">Uncharacterized protein</fullName>
    </submittedName>
</protein>
<proteinExistence type="predicted"/>
<dbReference type="EMBL" id="JBHMBH010000065">
    <property type="protein sequence ID" value="MFB9716819.1"/>
    <property type="molecule type" value="Genomic_DNA"/>
</dbReference>
<evidence type="ECO:0000313" key="3">
    <source>
        <dbReference type="Proteomes" id="UP001589536"/>
    </source>
</evidence>
<dbReference type="Proteomes" id="UP001589536">
    <property type="component" value="Unassembled WGS sequence"/>
</dbReference>
<feature type="transmembrane region" description="Helical" evidence="1">
    <location>
        <begin position="145"/>
        <end position="167"/>
    </location>
</feature>
<feature type="transmembrane region" description="Helical" evidence="1">
    <location>
        <begin position="78"/>
        <end position="98"/>
    </location>
</feature>
<feature type="transmembrane region" description="Helical" evidence="1">
    <location>
        <begin position="104"/>
        <end position="124"/>
    </location>
</feature>
<accession>A0ABV5UX63</accession>
<keyword evidence="1" id="KW-0472">Membrane</keyword>
<evidence type="ECO:0000256" key="1">
    <source>
        <dbReference type="SAM" id="Phobius"/>
    </source>
</evidence>
<feature type="transmembrane region" description="Helical" evidence="1">
    <location>
        <begin position="12"/>
        <end position="30"/>
    </location>
</feature>
<keyword evidence="3" id="KW-1185">Reference proteome</keyword>
<keyword evidence="1" id="KW-0812">Transmembrane</keyword>
<reference evidence="2 3" key="1">
    <citation type="submission" date="2024-09" db="EMBL/GenBank/DDBJ databases">
        <authorList>
            <person name="Sun Q."/>
            <person name="Mori K."/>
        </authorList>
    </citation>
    <scope>NUCLEOTIDE SEQUENCE [LARGE SCALE GENOMIC DNA]</scope>
    <source>
        <strain evidence="2 3">JCM 13519</strain>
    </source>
</reference>
<evidence type="ECO:0000313" key="2">
    <source>
        <dbReference type="EMBL" id="MFB9716819.1"/>
    </source>
</evidence>
<organism evidence="2 3">
    <name type="scientific">Arthrobacter methylotrophus</name>
    <dbReference type="NCBI Taxonomy" id="121291"/>
    <lineage>
        <taxon>Bacteria</taxon>
        <taxon>Bacillati</taxon>
        <taxon>Actinomycetota</taxon>
        <taxon>Actinomycetes</taxon>
        <taxon>Micrococcales</taxon>
        <taxon>Micrococcaceae</taxon>
        <taxon>Arthrobacter</taxon>
    </lineage>
</organism>
<feature type="transmembrane region" description="Helical" evidence="1">
    <location>
        <begin position="173"/>
        <end position="193"/>
    </location>
</feature>
<keyword evidence="1" id="KW-1133">Transmembrane helix</keyword>
<feature type="transmembrane region" description="Helical" evidence="1">
    <location>
        <begin position="36"/>
        <end position="58"/>
    </location>
</feature>
<gene>
    <name evidence="2" type="ORF">ACFFPI_22245</name>
</gene>
<dbReference type="RefSeq" id="WP_345052010.1">
    <property type="nucleotide sequence ID" value="NZ_BAABED010000001.1"/>
</dbReference>
<sequence>MASHKAETGLRIADGVLVLVLALITLFMAWLPGTDILFGIVLSVMAALALLFGVVVLVGKTKAGPVTRTRRRWKYVCLLVYIVLMVIMIIVTISVTSGHPSGNGQWGLFPALLALFLVQLYEPVGTGRSTASSLNDGNARAYRRIGLLALLGGIVLGGMGVLAAVAGNPTLPAQLFPPAVFCLVFAVGIWMMLRSRRQQGSHQ</sequence>
<comment type="caution">
    <text evidence="2">The sequence shown here is derived from an EMBL/GenBank/DDBJ whole genome shotgun (WGS) entry which is preliminary data.</text>
</comment>
<name>A0ABV5UX63_9MICC</name>